<organism evidence="2">
    <name type="scientific">Amphimedon queenslandica</name>
    <name type="common">Sponge</name>
    <dbReference type="NCBI Taxonomy" id="400682"/>
    <lineage>
        <taxon>Eukaryota</taxon>
        <taxon>Metazoa</taxon>
        <taxon>Porifera</taxon>
        <taxon>Demospongiae</taxon>
        <taxon>Heteroscleromorpha</taxon>
        <taxon>Haplosclerida</taxon>
        <taxon>Niphatidae</taxon>
        <taxon>Amphimedon</taxon>
    </lineage>
</organism>
<feature type="transmembrane region" description="Helical" evidence="1">
    <location>
        <begin position="212"/>
        <end position="234"/>
    </location>
</feature>
<dbReference type="AlphaFoldDB" id="A0A1X7TC17"/>
<feature type="transmembrane region" description="Helical" evidence="1">
    <location>
        <begin position="375"/>
        <end position="395"/>
    </location>
</feature>
<dbReference type="EnsemblMetazoa" id="Aqu2.1.11877_001">
    <property type="protein sequence ID" value="Aqu2.1.11877_001"/>
    <property type="gene ID" value="Aqu2.1.11877"/>
</dbReference>
<feature type="transmembrane region" description="Helical" evidence="1">
    <location>
        <begin position="849"/>
        <end position="875"/>
    </location>
</feature>
<reference evidence="2" key="1">
    <citation type="submission" date="2017-05" db="UniProtKB">
        <authorList>
            <consortium name="EnsemblMetazoa"/>
        </authorList>
    </citation>
    <scope>IDENTIFICATION</scope>
</reference>
<feature type="transmembrane region" description="Helical" evidence="1">
    <location>
        <begin position="942"/>
        <end position="961"/>
    </location>
</feature>
<accession>A0A1X7TC17</accession>
<name>A0A1X7TC17_AMPQE</name>
<feature type="transmembrane region" description="Helical" evidence="1">
    <location>
        <begin position="43"/>
        <end position="64"/>
    </location>
</feature>
<keyword evidence="1" id="KW-0472">Membrane</keyword>
<feature type="transmembrane region" description="Helical" evidence="1">
    <location>
        <begin position="749"/>
        <end position="768"/>
    </location>
</feature>
<feature type="transmembrane region" description="Helical" evidence="1">
    <location>
        <begin position="312"/>
        <end position="334"/>
    </location>
</feature>
<keyword evidence="1" id="KW-1133">Transmembrane helix</keyword>
<keyword evidence="1" id="KW-0812">Transmembrane</keyword>
<feature type="transmembrane region" description="Helical" evidence="1">
    <location>
        <begin position="255"/>
        <end position="282"/>
    </location>
</feature>
<proteinExistence type="predicted"/>
<feature type="transmembrane region" description="Helical" evidence="1">
    <location>
        <begin position="916"/>
        <end position="936"/>
    </location>
</feature>
<dbReference type="InParanoid" id="A0A1X7TC17"/>
<protein>
    <submittedName>
        <fullName evidence="2">Uncharacterized protein</fullName>
    </submittedName>
</protein>
<evidence type="ECO:0000256" key="1">
    <source>
        <dbReference type="SAM" id="Phobius"/>
    </source>
</evidence>
<evidence type="ECO:0000313" key="2">
    <source>
        <dbReference type="EnsemblMetazoa" id="Aqu2.1.11877_001"/>
    </source>
</evidence>
<sequence length="1135" mass="129253">MEETDDNRKLYELQEYDNDGGFPEPFQGKVKVQETTTGGKIQFVILIIQLVLLVVLLCATIAVLSQVYTNSTPDAGNSGLTSSDSNCDISNLLQLSNAGINQKLNESISLSQLLLSTEASSQRNNSQQLGALMATLGRIEEGIAVNAADQREFNTNHSDFVDRVFNTTSSTLVKLSNVVNTLSNLQDTNFTPFVNYVMCISPNTPPLGVISFWYVIGFYPLLLLLLLYVWITLYDKGYKCVVFITRPFHRCMARFWSMTGIEPSFTHSIASIYILCFTQLAATSFKILSFNSNSTSISNDIKQDYFKGVHGAAGFFAILVLLFLIVLPTLYILLYPFKWFHRLLDCLHLRKQLLISLGDVFTGPYKNGTENTYDYRFMAGLYLLARIIITSYIIYQVYKMIKSCCRYHKRNNPVANRNQEEDHQPLVGNDDDWIADRMENPQEYDEQHVPGRIYEYDRQPQQQKPKEPITIATAATYGSCIYSAAGLECRIYVSSSDGINNTSCWTGGVQTPCATIDLAIQGTATLQYNCSSGILINLSPGTYTLDTTSLLEQQLLRNNVSIIGMRDGSRYEEVSITCLHVSSSSYNWLSINSSIDPECYNISQSNCSPSASGCYKVNTCFYDYIDAGPIEVSIYIQTLHLVNINTSRTVNVTTECSSGYNFVNGRCNGPARQTCDDKYHIPCLRDVKRTECYDNNTGQHFLDCTSKGVPINPDINICTECDDYDFTPFIYNYVMCISTNTPPLGVISFWYVIGFYPLLLLLLLYVWITLYDKGYKCVVFITRPIHRCMARFWSMTGIEPSFTHSIASIYILCFTQLATTSFKILSVTLDFNNTNTSFYYDMKQDYFKGVHGAAGFFAILVLLFLIVLPTLYILLYPFKWFHKLLDCLHLRKQLLISLGDVFTGPYKNGTENTYDYRFMAGLYLLARIIITSQFIYGYDYIFSMPISQACCSFLLAVYKMIKSCHRYHKRNNPVANRNQEEDHQPLVGNDDDWIADRMENPQEYDEQHVPGRIYEYDRQPQQQKPNEPITIATAATYGSCGYIVYQVYKMIKSCHRYHKRNNPVANRNQEEDHQPLVGNDDDWIADRMENPQEYDEQHVPGKIYEYDRQPQQQKPNEPITIATAATYGSCSETTM</sequence>